<reference evidence="2" key="1">
    <citation type="journal article" date="2020" name="bioRxiv">
        <title>A rank-normalized archaeal taxonomy based on genome phylogeny resolves widespread incomplete and uneven classifications.</title>
        <authorList>
            <person name="Rinke C."/>
            <person name="Chuvochina M."/>
            <person name="Mussig A.J."/>
            <person name="Chaumeil P.-A."/>
            <person name="Waite D.W."/>
            <person name="Whitman W.B."/>
            <person name="Parks D.H."/>
            <person name="Hugenholtz P."/>
        </authorList>
    </citation>
    <scope>NUCLEOTIDE SEQUENCE</scope>
    <source>
        <strain evidence="2">UBA10036</strain>
        <strain evidence="1">UBA10191</strain>
    </source>
</reference>
<gene>
    <name evidence="1" type="ORF">HA222_04650</name>
    <name evidence="2" type="ORF">HA227_03965</name>
    <name evidence="3" type="ORF">J4478_02495</name>
</gene>
<evidence type="ECO:0000313" key="3">
    <source>
        <dbReference type="EMBL" id="MBS3058248.1"/>
    </source>
</evidence>
<organism evidence="2 4">
    <name type="scientific">Candidatus Iainarchaeum sp</name>
    <dbReference type="NCBI Taxonomy" id="3101447"/>
    <lineage>
        <taxon>Archaea</taxon>
        <taxon>Candidatus Iainarchaeota</taxon>
        <taxon>Candidatus Iainarchaeia</taxon>
        <taxon>Candidatus Iainarchaeales</taxon>
        <taxon>Candidatus Iainarchaeaceae</taxon>
        <taxon>Candidatus Iainarchaeum</taxon>
    </lineage>
</organism>
<evidence type="ECO:0000313" key="2">
    <source>
        <dbReference type="EMBL" id="HIH33381.1"/>
    </source>
</evidence>
<dbReference type="EMBL" id="DUFJ01000087">
    <property type="protein sequence ID" value="HIH33381.1"/>
    <property type="molecule type" value="Genomic_DNA"/>
</dbReference>
<dbReference type="AlphaFoldDB" id="A0A7J4KTP0"/>
<dbReference type="Proteomes" id="UP000527315">
    <property type="component" value="Unassembled WGS sequence"/>
</dbReference>
<accession>A0A7J4KTP0</accession>
<reference evidence="3" key="2">
    <citation type="submission" date="2021-03" db="EMBL/GenBank/DDBJ databases">
        <authorList>
            <person name="Jaffe A."/>
        </authorList>
    </citation>
    <scope>NUCLEOTIDE SEQUENCE</scope>
    <source>
        <strain evidence="3">RIFCSPLOWO2_01_FULL_43_13</strain>
    </source>
</reference>
<sequence>MIEKVSRLFGGGGAHSRAGGAFTKKTFQEVGEQITEYFSKPQKKLFEF</sequence>
<evidence type="ECO:0000313" key="4">
    <source>
        <dbReference type="Proteomes" id="UP000527315"/>
    </source>
</evidence>
<dbReference type="EMBL" id="DUFW01000082">
    <property type="protein sequence ID" value="HIH21917.1"/>
    <property type="molecule type" value="Genomic_DNA"/>
</dbReference>
<comment type="caution">
    <text evidence="2">The sequence shown here is derived from an EMBL/GenBank/DDBJ whole genome shotgun (WGS) entry which is preliminary data.</text>
</comment>
<evidence type="ECO:0000313" key="1">
    <source>
        <dbReference type="EMBL" id="HIH21917.1"/>
    </source>
</evidence>
<name>A0A7J4KTP0_9ARCH</name>
<dbReference type="Proteomes" id="UP000680185">
    <property type="component" value="Unassembled WGS sequence"/>
</dbReference>
<dbReference type="Proteomes" id="UP000590964">
    <property type="component" value="Unassembled WGS sequence"/>
</dbReference>
<evidence type="ECO:0008006" key="5">
    <source>
        <dbReference type="Google" id="ProtNLM"/>
    </source>
</evidence>
<proteinExistence type="predicted"/>
<dbReference type="EMBL" id="JAGVWB010000017">
    <property type="protein sequence ID" value="MBS3058248.1"/>
    <property type="molecule type" value="Genomic_DNA"/>
</dbReference>
<reference evidence="3" key="3">
    <citation type="submission" date="2021-05" db="EMBL/GenBank/DDBJ databases">
        <title>Protein family content uncovers lineage relationships and bacterial pathway maintenance mechanisms in DPANN archaea.</title>
        <authorList>
            <person name="Castelle C.J."/>
            <person name="Meheust R."/>
            <person name="Jaffe A.L."/>
            <person name="Seitz K."/>
            <person name="Gong X."/>
            <person name="Baker B.J."/>
            <person name="Banfield J.F."/>
        </authorList>
    </citation>
    <scope>NUCLEOTIDE SEQUENCE</scope>
    <source>
        <strain evidence="3">RIFCSPLOWO2_01_FULL_43_13</strain>
    </source>
</reference>
<protein>
    <recommendedName>
        <fullName evidence="5">DHHA1 domain-containing protein</fullName>
    </recommendedName>
</protein>